<evidence type="ECO:0000256" key="1">
    <source>
        <dbReference type="ARBA" id="ARBA00004123"/>
    </source>
</evidence>
<dbReference type="InterPro" id="IPR011011">
    <property type="entry name" value="Znf_FYVE_PHD"/>
</dbReference>
<dbReference type="FunFam" id="2.30.30.490:FF:000019">
    <property type="entry name" value="Chromatin remodeling protein EBS"/>
    <property type="match status" value="1"/>
</dbReference>
<evidence type="ECO:0000259" key="12">
    <source>
        <dbReference type="PROSITE" id="PS51038"/>
    </source>
</evidence>
<keyword evidence="5" id="KW-0805">Transcription regulation</keyword>
<dbReference type="PROSITE" id="PS51038">
    <property type="entry name" value="BAH"/>
    <property type="match status" value="1"/>
</dbReference>
<sequence length="264" mass="30052">MAKTRPGRKDLDSYTIRGTNKVVRAGDCVLMRPSDTSKPPYVARVEKIEQDNRNNVKVRVRWYYRPEESIGGRRQFHGAKELFLSDHYDVQSAHTIEGKCVVHSFKNYTKLENVGAEDYYCRFEYKAATGAFTPDRVAVYCKCEMPYNPDDLMVQCEGCKDWYHPACVGMTIEEAKKLDHFVCSECSSDDDMKKPQATFSASPGADGKVISCIQHQIIVTHCSQHMTETLVFYYLVSGKDMGREMGHIAEKGMSDLTYGLEFEV</sequence>
<comment type="subcellular location">
    <subcellularLocation>
        <location evidence="1">Nucleus</location>
    </subcellularLocation>
</comment>
<evidence type="ECO:0000313" key="13">
    <source>
        <dbReference type="EMBL" id="QCD86597.1"/>
    </source>
</evidence>
<dbReference type="SMART" id="SM00249">
    <property type="entry name" value="PHD"/>
    <property type="match status" value="1"/>
</dbReference>
<dbReference type="GO" id="GO:0045814">
    <property type="term" value="P:negative regulation of gene expression, epigenetic"/>
    <property type="evidence" value="ECO:0007669"/>
    <property type="project" value="UniProtKB-ARBA"/>
</dbReference>
<dbReference type="FunFam" id="3.30.40.10:FF:000561">
    <property type="entry name" value="Bromo-adjacent homology (BAH) domain-containing protein"/>
    <property type="match status" value="1"/>
</dbReference>
<dbReference type="InterPro" id="IPR001965">
    <property type="entry name" value="Znf_PHD"/>
</dbReference>
<feature type="domain" description="PHD-type" evidence="11">
    <location>
        <begin position="138"/>
        <end position="189"/>
    </location>
</feature>
<dbReference type="Pfam" id="PF01426">
    <property type="entry name" value="BAH"/>
    <property type="match status" value="1"/>
</dbReference>
<evidence type="ECO:0000256" key="3">
    <source>
        <dbReference type="ARBA" id="ARBA00022771"/>
    </source>
</evidence>
<dbReference type="Proteomes" id="UP000501690">
    <property type="component" value="Linkage Group LG3"/>
</dbReference>
<evidence type="ECO:0000256" key="7">
    <source>
        <dbReference type="ARBA" id="ARBA00023163"/>
    </source>
</evidence>
<keyword evidence="4" id="KW-0862">Zinc</keyword>
<dbReference type="Pfam" id="PF00628">
    <property type="entry name" value="PHD"/>
    <property type="match status" value="1"/>
</dbReference>
<keyword evidence="6" id="KW-0287">Flowering</keyword>
<evidence type="ECO:0000256" key="8">
    <source>
        <dbReference type="ARBA" id="ARBA00023242"/>
    </source>
</evidence>
<evidence type="ECO:0000256" key="6">
    <source>
        <dbReference type="ARBA" id="ARBA00023089"/>
    </source>
</evidence>
<dbReference type="PANTHER" id="PTHR46364">
    <property type="entry name" value="OS08G0421900 PROTEIN"/>
    <property type="match status" value="1"/>
</dbReference>
<dbReference type="InterPro" id="IPR019786">
    <property type="entry name" value="Zinc_finger_PHD-type_CS"/>
</dbReference>
<keyword evidence="7" id="KW-0804">Transcription</keyword>
<dbReference type="GO" id="GO:0005634">
    <property type="term" value="C:nucleus"/>
    <property type="evidence" value="ECO:0007669"/>
    <property type="project" value="UniProtKB-SubCell"/>
</dbReference>
<dbReference type="InterPro" id="IPR013083">
    <property type="entry name" value="Znf_RING/FYVE/PHD"/>
</dbReference>
<dbReference type="GO" id="GO:0140002">
    <property type="term" value="F:histone H3K4me3 reader activity"/>
    <property type="evidence" value="ECO:0007669"/>
    <property type="project" value="UniProtKB-ARBA"/>
</dbReference>
<accession>A0A4D6LDD9</accession>
<evidence type="ECO:0000256" key="10">
    <source>
        <dbReference type="PROSITE-ProRule" id="PRU00146"/>
    </source>
</evidence>
<dbReference type="PROSITE" id="PS01359">
    <property type="entry name" value="ZF_PHD_1"/>
    <property type="match status" value="1"/>
</dbReference>
<dbReference type="Gene3D" id="2.30.30.490">
    <property type="match status" value="1"/>
</dbReference>
<gene>
    <name evidence="13" type="ORF">DEO72_LG3g1121</name>
</gene>
<evidence type="ECO:0000256" key="9">
    <source>
        <dbReference type="ARBA" id="ARBA00060739"/>
    </source>
</evidence>
<dbReference type="PROSITE" id="PS50016">
    <property type="entry name" value="ZF_PHD_2"/>
    <property type="match status" value="1"/>
</dbReference>
<keyword evidence="8" id="KW-0539">Nucleus</keyword>
<dbReference type="SUPFAM" id="SSF57903">
    <property type="entry name" value="FYVE/PHD zinc finger"/>
    <property type="match status" value="1"/>
</dbReference>
<dbReference type="GO" id="GO:0008270">
    <property type="term" value="F:zinc ion binding"/>
    <property type="evidence" value="ECO:0007669"/>
    <property type="project" value="UniProtKB-KW"/>
</dbReference>
<dbReference type="Gene3D" id="3.30.40.10">
    <property type="entry name" value="Zinc/RING finger domain, C3HC4 (zinc finger)"/>
    <property type="match status" value="1"/>
</dbReference>
<reference evidence="13 14" key="1">
    <citation type="submission" date="2019-04" db="EMBL/GenBank/DDBJ databases">
        <title>An improved genome assembly and genetic linkage map for asparagus bean, Vigna unguiculata ssp. sesquipedialis.</title>
        <authorList>
            <person name="Xia Q."/>
            <person name="Zhang R."/>
            <person name="Dong Y."/>
        </authorList>
    </citation>
    <scope>NUCLEOTIDE SEQUENCE [LARGE SCALE GENOMIC DNA]</scope>
    <source>
        <tissue evidence="13">Leaf</tissue>
    </source>
</reference>
<dbReference type="EMBL" id="CP039347">
    <property type="protein sequence ID" value="QCD86597.1"/>
    <property type="molecule type" value="Genomic_DNA"/>
</dbReference>
<keyword evidence="3 10" id="KW-0863">Zinc-finger</keyword>
<dbReference type="GO" id="GO:0000976">
    <property type="term" value="F:transcription cis-regulatory region binding"/>
    <property type="evidence" value="ECO:0007669"/>
    <property type="project" value="UniProtKB-ARBA"/>
</dbReference>
<dbReference type="AlphaFoldDB" id="A0A4D6LDD9"/>
<evidence type="ECO:0000313" key="14">
    <source>
        <dbReference type="Proteomes" id="UP000501690"/>
    </source>
</evidence>
<dbReference type="InterPro" id="IPR019787">
    <property type="entry name" value="Znf_PHD-finger"/>
</dbReference>
<protein>
    <submittedName>
        <fullName evidence="13">DNA polymerase zeta subunit</fullName>
    </submittedName>
</protein>
<evidence type="ECO:0000256" key="5">
    <source>
        <dbReference type="ARBA" id="ARBA00023015"/>
    </source>
</evidence>
<evidence type="ECO:0000256" key="2">
    <source>
        <dbReference type="ARBA" id="ARBA00022723"/>
    </source>
</evidence>
<name>A0A4D6LDD9_VIGUN</name>
<evidence type="ECO:0000259" key="11">
    <source>
        <dbReference type="PROSITE" id="PS50016"/>
    </source>
</evidence>
<dbReference type="InterPro" id="IPR043151">
    <property type="entry name" value="BAH_sf"/>
</dbReference>
<dbReference type="InterPro" id="IPR001025">
    <property type="entry name" value="BAH_dom"/>
</dbReference>
<dbReference type="GO" id="GO:0003682">
    <property type="term" value="F:chromatin binding"/>
    <property type="evidence" value="ECO:0007669"/>
    <property type="project" value="InterPro"/>
</dbReference>
<comment type="similarity">
    <text evidence="9">Belongs to the SHL1/EBS protein family.</text>
</comment>
<keyword evidence="14" id="KW-1185">Reference proteome</keyword>
<dbReference type="GO" id="GO:2000028">
    <property type="term" value="P:regulation of photoperiodism, flowering"/>
    <property type="evidence" value="ECO:0007669"/>
    <property type="project" value="UniProtKB-ARBA"/>
</dbReference>
<dbReference type="SMART" id="SM00439">
    <property type="entry name" value="BAH"/>
    <property type="match status" value="1"/>
</dbReference>
<keyword evidence="2" id="KW-0479">Metal-binding</keyword>
<dbReference type="GO" id="GO:0009908">
    <property type="term" value="P:flower development"/>
    <property type="evidence" value="ECO:0007669"/>
    <property type="project" value="UniProtKB-KW"/>
</dbReference>
<feature type="domain" description="BAH" evidence="12">
    <location>
        <begin position="21"/>
        <end position="136"/>
    </location>
</feature>
<evidence type="ECO:0000256" key="4">
    <source>
        <dbReference type="ARBA" id="ARBA00022833"/>
    </source>
</evidence>
<organism evidence="13 14">
    <name type="scientific">Vigna unguiculata</name>
    <name type="common">Cowpea</name>
    <dbReference type="NCBI Taxonomy" id="3917"/>
    <lineage>
        <taxon>Eukaryota</taxon>
        <taxon>Viridiplantae</taxon>
        <taxon>Streptophyta</taxon>
        <taxon>Embryophyta</taxon>
        <taxon>Tracheophyta</taxon>
        <taxon>Spermatophyta</taxon>
        <taxon>Magnoliopsida</taxon>
        <taxon>eudicotyledons</taxon>
        <taxon>Gunneridae</taxon>
        <taxon>Pentapetalae</taxon>
        <taxon>rosids</taxon>
        <taxon>fabids</taxon>
        <taxon>Fabales</taxon>
        <taxon>Fabaceae</taxon>
        <taxon>Papilionoideae</taxon>
        <taxon>50 kb inversion clade</taxon>
        <taxon>NPAAA clade</taxon>
        <taxon>indigoferoid/millettioid clade</taxon>
        <taxon>Phaseoleae</taxon>
        <taxon>Vigna</taxon>
    </lineage>
</organism>
<proteinExistence type="inferred from homology"/>
<dbReference type="CDD" id="cd04714">
    <property type="entry name" value="BAH_BAHCC1"/>
    <property type="match status" value="1"/>
</dbReference>